<dbReference type="Proteomes" id="UP001528823">
    <property type="component" value="Unassembled WGS sequence"/>
</dbReference>
<keyword evidence="2" id="KW-1185">Reference proteome</keyword>
<organism evidence="1 2">
    <name type="scientific">Spartinivicinus poritis</name>
    <dbReference type="NCBI Taxonomy" id="2994640"/>
    <lineage>
        <taxon>Bacteria</taxon>
        <taxon>Pseudomonadati</taxon>
        <taxon>Pseudomonadota</taxon>
        <taxon>Gammaproteobacteria</taxon>
        <taxon>Oceanospirillales</taxon>
        <taxon>Zooshikellaceae</taxon>
        <taxon>Spartinivicinus</taxon>
    </lineage>
</organism>
<dbReference type="EMBL" id="JAPMOU010000001">
    <property type="protein sequence ID" value="MDE1460346.1"/>
    <property type="molecule type" value="Genomic_DNA"/>
</dbReference>
<gene>
    <name evidence="1" type="ORF">ORQ98_00065</name>
</gene>
<protein>
    <submittedName>
        <fullName evidence="1">Transporter substrate-binding domain-containing protein</fullName>
    </submittedName>
</protein>
<sequence>MKIVMLWFTLFLSHFLYAKEKVTAYTYYDFQPFVIDTKQQTGLIYDFASLLSKLSHGKYHFSVRYIPRKRLDKHLMTGNYEIVIFAYPLWFGDGEKIKYLWSDPIIPDENAIISHKSKPFEFESMESFRGVSIIGILGHRFFSDKDYKYYDINVIAEAPNWPAAIKMVNSNRADIGIMSMASTKYLLKEMNVPNIYLSKKPPYTFGHCIFTNPQLKKLHQFILDVTKNIKENNEWNKILKKYHLSS</sequence>
<name>A0ABT5U1U6_9GAMM</name>
<comment type="caution">
    <text evidence="1">The sequence shown here is derived from an EMBL/GenBank/DDBJ whole genome shotgun (WGS) entry which is preliminary data.</text>
</comment>
<evidence type="ECO:0000313" key="2">
    <source>
        <dbReference type="Proteomes" id="UP001528823"/>
    </source>
</evidence>
<dbReference type="RefSeq" id="WP_274686721.1">
    <property type="nucleotide sequence ID" value="NZ_JAPMOU010000001.1"/>
</dbReference>
<accession>A0ABT5U1U6</accession>
<reference evidence="1 2" key="1">
    <citation type="submission" date="2022-11" db="EMBL/GenBank/DDBJ databases">
        <title>Spartinivicinus poritis sp. nov., isolated from scleractinian coral Porites lutea.</title>
        <authorList>
            <person name="Zhang G."/>
            <person name="Cai L."/>
            <person name="Wei Q."/>
        </authorList>
    </citation>
    <scope>NUCLEOTIDE SEQUENCE [LARGE SCALE GENOMIC DNA]</scope>
    <source>
        <strain evidence="1 2">A2-2</strain>
    </source>
</reference>
<evidence type="ECO:0000313" key="1">
    <source>
        <dbReference type="EMBL" id="MDE1460346.1"/>
    </source>
</evidence>
<dbReference type="SUPFAM" id="SSF53850">
    <property type="entry name" value="Periplasmic binding protein-like II"/>
    <property type="match status" value="1"/>
</dbReference>
<proteinExistence type="predicted"/>
<dbReference type="Gene3D" id="3.40.190.10">
    <property type="entry name" value="Periplasmic binding protein-like II"/>
    <property type="match status" value="2"/>
</dbReference>